<dbReference type="SUPFAM" id="SSF54534">
    <property type="entry name" value="FKBP-like"/>
    <property type="match status" value="2"/>
</dbReference>
<keyword evidence="2" id="KW-0732">Signal</keyword>
<gene>
    <name evidence="4" type="ORF">LG649_01460</name>
</gene>
<keyword evidence="5" id="KW-1185">Reference proteome</keyword>
<evidence type="ECO:0000256" key="2">
    <source>
        <dbReference type="SAM" id="SignalP"/>
    </source>
</evidence>
<dbReference type="EMBL" id="JAJAPW010000001">
    <property type="protein sequence ID" value="MCB4797492.1"/>
    <property type="molecule type" value="Genomic_DNA"/>
</dbReference>
<dbReference type="Pfam" id="PF13145">
    <property type="entry name" value="Rotamase_2"/>
    <property type="match status" value="1"/>
</dbReference>
<feature type="signal peptide" evidence="2">
    <location>
        <begin position="1"/>
        <end position="20"/>
    </location>
</feature>
<dbReference type="EC" id="5.2.1.8" evidence="4"/>
<dbReference type="RefSeq" id="WP_226540165.1">
    <property type="nucleotide sequence ID" value="NZ_JAJAPW010000001.1"/>
</dbReference>
<sequence length="648" mass="74835">MRASGFLSLFISLLTISLHAQTNKEEVLFTIDDEPVYTSEFLRVYNKNLDLVQDESQKNIDAYLELFVNYKLKLKEAHVLGFDKKRNYIRELSNYKKQLAKSFMREPEVTDALVEEAYQRISFDINANHILVKLEETANPQDTLLAYNKINSIRNRALNEGFEKVRQDVHNGQTIYGEKLGYFSGFKMVYNFETAAFNTKVGDISEPFRTRFGYHIVNVIDKRPSRGERTVAHIMLQTKSDNKENLEVKINEIYQKLNQGEDFGALAKQFSEDKSTSKNGGKLSPIVGGQLRSQKFEDVAFGLQNVGDYSKPFKSEYGWHIIKLYNKKPVPEFQTIKAELTQKVERDDRSKLIDAALISKLKVKYNITEKPDLSYFVSILNDSYFNKNWFLPPSFVGKKDLVVIGNRTLSYKNFGNYLVRSQQNVSAKIPFKTIVDNAYNNFLNENILRYHENNLEFENEDFANIVSEYRDGLLLFDLMENTIWNSSLNDTVGIKNYYDKNKSNYFSEEKIDAIVASSSSKKILKQVSKFLKKGSEEAEIKSMVNTENAINILFTSGELRKPHQALPETIEFKEGVSPIYKHNDNYVVVKINKVIPSKQLTLVEAKGLVTSDYQEQKEHNWIKALHNKYQVKINKEALKKVETQLNNN</sequence>
<dbReference type="GO" id="GO:0003755">
    <property type="term" value="F:peptidyl-prolyl cis-trans isomerase activity"/>
    <property type="evidence" value="ECO:0007669"/>
    <property type="project" value="UniProtKB-KW"/>
</dbReference>
<dbReference type="Gene3D" id="3.10.50.40">
    <property type="match status" value="2"/>
</dbReference>
<dbReference type="Pfam" id="PF00639">
    <property type="entry name" value="Rotamase"/>
    <property type="match status" value="2"/>
</dbReference>
<accession>A0A9X1HZP3</accession>
<dbReference type="InterPro" id="IPR023058">
    <property type="entry name" value="PPIase_PpiC_CS"/>
</dbReference>
<name>A0A9X1HZP3_9FLAO</name>
<evidence type="ECO:0000256" key="1">
    <source>
        <dbReference type="PROSITE-ProRule" id="PRU00278"/>
    </source>
</evidence>
<dbReference type="PANTHER" id="PTHR47245">
    <property type="entry name" value="PEPTIDYLPROLYL ISOMERASE"/>
    <property type="match status" value="1"/>
</dbReference>
<keyword evidence="1 4" id="KW-0413">Isomerase</keyword>
<keyword evidence="1" id="KW-0697">Rotamase</keyword>
<dbReference type="PROSITE" id="PS50198">
    <property type="entry name" value="PPIC_PPIASE_2"/>
    <property type="match status" value="2"/>
</dbReference>
<dbReference type="Proteomes" id="UP001139199">
    <property type="component" value="Unassembled WGS sequence"/>
</dbReference>
<proteinExistence type="predicted"/>
<reference evidence="4" key="1">
    <citation type="submission" date="2021-10" db="EMBL/GenBank/DDBJ databases">
        <title>Tamlana sargassums sp. nov., and Tamlana laminarinivorans sp. nov., two new bacteria isolated from the brown alga.</title>
        <authorList>
            <person name="Li J."/>
        </authorList>
    </citation>
    <scope>NUCLEOTIDE SEQUENCE</scope>
    <source>
        <strain evidence="4">PT2-4</strain>
    </source>
</reference>
<evidence type="ECO:0000313" key="4">
    <source>
        <dbReference type="EMBL" id="MCB4797492.1"/>
    </source>
</evidence>
<evidence type="ECO:0000259" key="3">
    <source>
        <dbReference type="PROSITE" id="PS50198"/>
    </source>
</evidence>
<feature type="domain" description="PpiC" evidence="3">
    <location>
        <begin position="226"/>
        <end position="326"/>
    </location>
</feature>
<feature type="chain" id="PRO_5040991437" evidence="2">
    <location>
        <begin position="21"/>
        <end position="648"/>
    </location>
</feature>
<dbReference type="InterPro" id="IPR046357">
    <property type="entry name" value="PPIase_dom_sf"/>
</dbReference>
<evidence type="ECO:0000313" key="5">
    <source>
        <dbReference type="Proteomes" id="UP001139199"/>
    </source>
</evidence>
<protein>
    <submittedName>
        <fullName evidence="4">Peptidylprolyl isomerase</fullName>
        <ecNumber evidence="4">5.2.1.8</ecNumber>
    </submittedName>
</protein>
<dbReference type="InterPro" id="IPR000297">
    <property type="entry name" value="PPIase_PpiC"/>
</dbReference>
<dbReference type="InterPro" id="IPR050245">
    <property type="entry name" value="PrsA_foldase"/>
</dbReference>
<comment type="caution">
    <text evidence="4">The sequence shown here is derived from an EMBL/GenBank/DDBJ whole genome shotgun (WGS) entry which is preliminary data.</text>
</comment>
<organism evidence="4 5">
    <name type="scientific">Neotamlana laminarinivorans</name>
    <dbReference type="NCBI Taxonomy" id="2883124"/>
    <lineage>
        <taxon>Bacteria</taxon>
        <taxon>Pseudomonadati</taxon>
        <taxon>Bacteroidota</taxon>
        <taxon>Flavobacteriia</taxon>
        <taxon>Flavobacteriales</taxon>
        <taxon>Flavobacteriaceae</taxon>
        <taxon>Neotamlana</taxon>
    </lineage>
</organism>
<dbReference type="PANTHER" id="PTHR47245:SF2">
    <property type="entry name" value="PEPTIDYL-PROLYL CIS-TRANS ISOMERASE HP_0175-RELATED"/>
    <property type="match status" value="1"/>
</dbReference>
<dbReference type="AlphaFoldDB" id="A0A9X1HZP3"/>
<feature type="domain" description="PpiC" evidence="3">
    <location>
        <begin position="122"/>
        <end position="221"/>
    </location>
</feature>
<dbReference type="PROSITE" id="PS01096">
    <property type="entry name" value="PPIC_PPIASE_1"/>
    <property type="match status" value="1"/>
</dbReference>